<gene>
    <name evidence="2" type="ORF">Acr_00g0074420</name>
</gene>
<accession>A0A7J0DTP5</accession>
<feature type="compositionally biased region" description="Basic and acidic residues" evidence="1">
    <location>
        <begin position="1"/>
        <end position="10"/>
    </location>
</feature>
<evidence type="ECO:0000256" key="1">
    <source>
        <dbReference type="SAM" id="MobiDB-lite"/>
    </source>
</evidence>
<dbReference type="AlphaFoldDB" id="A0A7J0DTP5"/>
<evidence type="ECO:0000313" key="3">
    <source>
        <dbReference type="Proteomes" id="UP000585474"/>
    </source>
</evidence>
<dbReference type="Proteomes" id="UP000585474">
    <property type="component" value="Unassembled WGS sequence"/>
</dbReference>
<sequence length="314" mass="34694">MRYHVPEKRSHAPAHARRSCHAPRGGSHTLYALGRYAHAPTCAATRWKMEVGGDVSGENISEYSLIDEEACLIASKFLARGLGDICSFSQQFSTEWEVDYEPLSQREAGKEVEVKEEVITGEGHIKRDCPKYKAHDQSSKTVAIVVMAVDESDVLLAASEDGKSDWVLDSDSAYHLCRDRERELLFDMGPVVLARKMDKGSNRCTEARKASVGVLGGSGADVHREAQRKETKSILRSYTTKGAVTTKRVFFALDLINDGDLSSYAHKGGEMEPRQLAKSYGGARPETIKIDNLKTSDYPLVGWRGRLLSPSSLE</sequence>
<evidence type="ECO:0000313" key="2">
    <source>
        <dbReference type="EMBL" id="GFS41449.1"/>
    </source>
</evidence>
<dbReference type="OrthoDB" id="2012683at2759"/>
<protein>
    <submittedName>
        <fullName evidence="2">Uncharacterized protein</fullName>
    </submittedName>
</protein>
<reference evidence="3" key="1">
    <citation type="submission" date="2019-07" db="EMBL/GenBank/DDBJ databases">
        <title>De Novo Assembly of kiwifruit Actinidia rufa.</title>
        <authorList>
            <person name="Sugita-Konishi S."/>
            <person name="Sato K."/>
            <person name="Mori E."/>
            <person name="Abe Y."/>
            <person name="Kisaki G."/>
            <person name="Hamano K."/>
            <person name="Suezawa K."/>
            <person name="Otani M."/>
            <person name="Fukuda T."/>
            <person name="Manabe T."/>
            <person name="Gomi K."/>
            <person name="Tabuchi M."/>
            <person name="Akimitsu K."/>
            <person name="Kataoka I."/>
        </authorList>
    </citation>
    <scope>NUCLEOTIDE SEQUENCE [LARGE SCALE GENOMIC DNA]</scope>
    <source>
        <strain evidence="3">cv. Fuchu</strain>
    </source>
</reference>
<name>A0A7J0DTP5_9ERIC</name>
<keyword evidence="3" id="KW-1185">Reference proteome</keyword>
<comment type="caution">
    <text evidence="2">The sequence shown here is derived from an EMBL/GenBank/DDBJ whole genome shotgun (WGS) entry which is preliminary data.</text>
</comment>
<proteinExistence type="predicted"/>
<feature type="region of interest" description="Disordered" evidence="1">
    <location>
        <begin position="1"/>
        <end position="22"/>
    </location>
</feature>
<feature type="compositionally biased region" description="Basic residues" evidence="1">
    <location>
        <begin position="11"/>
        <end position="21"/>
    </location>
</feature>
<organism evidence="2 3">
    <name type="scientific">Actinidia rufa</name>
    <dbReference type="NCBI Taxonomy" id="165716"/>
    <lineage>
        <taxon>Eukaryota</taxon>
        <taxon>Viridiplantae</taxon>
        <taxon>Streptophyta</taxon>
        <taxon>Embryophyta</taxon>
        <taxon>Tracheophyta</taxon>
        <taxon>Spermatophyta</taxon>
        <taxon>Magnoliopsida</taxon>
        <taxon>eudicotyledons</taxon>
        <taxon>Gunneridae</taxon>
        <taxon>Pentapetalae</taxon>
        <taxon>asterids</taxon>
        <taxon>Ericales</taxon>
        <taxon>Actinidiaceae</taxon>
        <taxon>Actinidia</taxon>
    </lineage>
</organism>
<dbReference type="EMBL" id="BJWL01000376">
    <property type="protein sequence ID" value="GFS41449.1"/>
    <property type="molecule type" value="Genomic_DNA"/>
</dbReference>